<dbReference type="SUPFAM" id="SSF52540">
    <property type="entry name" value="P-loop containing nucleoside triphosphate hydrolases"/>
    <property type="match status" value="1"/>
</dbReference>
<name>A0A517WXS0_9PLAN</name>
<dbReference type="OrthoDB" id="174137at2"/>
<sequence>MQHLCDLCPDRPGYRLQKLEVFNWGTFDSQSGTVFRFEPKGRTALLVGHNGSGKSTLVDALLTLLVDGKTRNYNVAAGAKKTERTPKSYIKGAFDRTTDESNSNVVKFLRPQGNHLTAISAAFSDEQLGRSFTLTQILYLKADGTDDRVYAIVDESHELKSDLQGLQKSDAVREHLKQQGYQTTRAYAEYLGWITKRTQMRSKAIDMFNQTVAVKDIQSLNVFIRRHMLEAQNWHDKVQGLLKHFNDLSIAHNELVRAQQAQELLLPVEHIGKKYRQKNEALTFYQHQLDASESYFPQLKIYIFEPELMVQNQNLKTQETVIKRLDQELEQTRETVRQTKNEIEHAGGERLRQIPGLIRNEQTKLDFKREAFQKYQNNLKTCGINDIVGNAKQFQQINKQLCEISKSNSDKLVELKNRQETTLGQKASIVSQLRQERADLDMLQKQHSNLPARFSTIRSQLCADLGLDESLFPFAAELISVLPDQQNWTASIETVLRSFALSLLVAEQFYPRVRDYVEGNRIVDAHGTGQRLDYLCVGKVTDSAGGDRIHPQSLCNKLQFKPRHNLTPWLRAEIQQRFNFHCCNSIEEFNDVSKYALTAQRHVKYDSKRHQKDDRERTTNPRFFVLGWDNTDKQSRIRHHIQELESEIKILTDEIISINDQIEEIQNTFRAADAALDISDFDKIDIKRHQDEIVTLEAEKKNLEESNKTVQTLQKRLKRSESEEQTLSAKRDLCFEERAKLKSDISRVTKLVALAHTQLQSQQTAGNFDVHHEMFKTIAESLEKPALSIENFEQRIQSWRTSTQKQIDKLRSPLEKIKEDLISAMSKYLRDFKEAANDLDASLKSLDSFQGLLDQLRLEDLPRYERQFKNRLNDQVSQEIALFNTELRTEQKLIEDKITQLNNALKDVEYSPGTYMRLKPHPVNDREIEDFRRSLRECLDDSLEQTPEANEARFVRIKNLVERLSDKEKTNWRKKVIDVRNWYDFAAEEIELQSGMTHSCYDGSSGQSGGEKAKLAFTILVAALAYQFDIDPTGNVPGRFQFVVVDEMFSKVDDQNAEYALKLFNQFGLQLLIVAPLDAKARVTEPFVDRYLHVVKDPETNCSILHSMTAREYDEVVQKVSHNARPKANQQQIMK</sequence>
<dbReference type="GO" id="GO:0006302">
    <property type="term" value="P:double-strand break repair"/>
    <property type="evidence" value="ECO:0007669"/>
    <property type="project" value="TreeGrafter"/>
</dbReference>
<protein>
    <submittedName>
        <fullName evidence="2">Chromosome partition protein Smc</fullName>
    </submittedName>
</protein>
<gene>
    <name evidence="2" type="primary">smc_5</name>
    <name evidence="2" type="ORF">V202x_34560</name>
</gene>
<evidence type="ECO:0000256" key="1">
    <source>
        <dbReference type="SAM" id="Coils"/>
    </source>
</evidence>
<dbReference type="Proteomes" id="UP000318384">
    <property type="component" value="Chromosome"/>
</dbReference>
<dbReference type="PANTHER" id="PTHR32182:SF0">
    <property type="entry name" value="DNA REPLICATION AND REPAIR PROTEIN RECF"/>
    <property type="match status" value="1"/>
</dbReference>
<dbReference type="AlphaFoldDB" id="A0A517WXS0"/>
<keyword evidence="3" id="KW-1185">Reference proteome</keyword>
<dbReference type="InterPro" id="IPR027417">
    <property type="entry name" value="P-loop_NTPase"/>
</dbReference>
<dbReference type="RefSeq" id="WP_145177299.1">
    <property type="nucleotide sequence ID" value="NZ_CP037422.1"/>
</dbReference>
<dbReference type="Pfam" id="PF13558">
    <property type="entry name" value="SbcC_Walker_B"/>
    <property type="match status" value="1"/>
</dbReference>
<evidence type="ECO:0000313" key="3">
    <source>
        <dbReference type="Proteomes" id="UP000318384"/>
    </source>
</evidence>
<feature type="coiled-coil region" evidence="1">
    <location>
        <begin position="308"/>
        <end position="378"/>
    </location>
</feature>
<proteinExistence type="predicted"/>
<feature type="coiled-coil region" evidence="1">
    <location>
        <begin position="634"/>
        <end position="730"/>
    </location>
</feature>
<dbReference type="Pfam" id="PF13555">
    <property type="entry name" value="AAA_29"/>
    <property type="match status" value="1"/>
</dbReference>
<keyword evidence="1" id="KW-0175">Coiled coil</keyword>
<accession>A0A517WXS0</accession>
<dbReference type="Gene3D" id="3.40.50.300">
    <property type="entry name" value="P-loop containing nucleotide triphosphate hydrolases"/>
    <property type="match status" value="2"/>
</dbReference>
<dbReference type="EMBL" id="CP037422">
    <property type="protein sequence ID" value="QDU10058.1"/>
    <property type="molecule type" value="Genomic_DNA"/>
</dbReference>
<dbReference type="PANTHER" id="PTHR32182">
    <property type="entry name" value="DNA REPLICATION AND REPAIR PROTEIN RECF"/>
    <property type="match status" value="1"/>
</dbReference>
<reference evidence="2 3" key="1">
    <citation type="submission" date="2019-03" db="EMBL/GenBank/DDBJ databases">
        <title>Deep-cultivation of Planctomycetes and their phenomic and genomic characterization uncovers novel biology.</title>
        <authorList>
            <person name="Wiegand S."/>
            <person name="Jogler M."/>
            <person name="Boedeker C."/>
            <person name="Pinto D."/>
            <person name="Vollmers J."/>
            <person name="Rivas-Marin E."/>
            <person name="Kohn T."/>
            <person name="Peeters S.H."/>
            <person name="Heuer A."/>
            <person name="Rast P."/>
            <person name="Oberbeckmann S."/>
            <person name="Bunk B."/>
            <person name="Jeske O."/>
            <person name="Meyerdierks A."/>
            <person name="Storesund J.E."/>
            <person name="Kallscheuer N."/>
            <person name="Luecker S."/>
            <person name="Lage O.M."/>
            <person name="Pohl T."/>
            <person name="Merkel B.J."/>
            <person name="Hornburger P."/>
            <person name="Mueller R.-W."/>
            <person name="Bruemmer F."/>
            <person name="Labrenz M."/>
            <person name="Spormann A.M."/>
            <person name="Op den Camp H."/>
            <person name="Overmann J."/>
            <person name="Amann R."/>
            <person name="Jetten M.S.M."/>
            <person name="Mascher T."/>
            <person name="Medema M.H."/>
            <person name="Devos D.P."/>
            <person name="Kaster A.-K."/>
            <person name="Ovreas L."/>
            <person name="Rohde M."/>
            <person name="Galperin M.Y."/>
            <person name="Jogler C."/>
        </authorList>
    </citation>
    <scope>NUCLEOTIDE SEQUENCE [LARGE SCALE GENOMIC DNA]</scope>
    <source>
        <strain evidence="2 3">V202</strain>
    </source>
</reference>
<evidence type="ECO:0000313" key="2">
    <source>
        <dbReference type="EMBL" id="QDU10058.1"/>
    </source>
</evidence>
<organism evidence="2 3">
    <name type="scientific">Gimesia aquarii</name>
    <dbReference type="NCBI Taxonomy" id="2527964"/>
    <lineage>
        <taxon>Bacteria</taxon>
        <taxon>Pseudomonadati</taxon>
        <taxon>Planctomycetota</taxon>
        <taxon>Planctomycetia</taxon>
        <taxon>Planctomycetales</taxon>
        <taxon>Planctomycetaceae</taxon>
        <taxon>Gimesia</taxon>
    </lineage>
</organism>
<dbReference type="GO" id="GO:0000731">
    <property type="term" value="P:DNA synthesis involved in DNA repair"/>
    <property type="evidence" value="ECO:0007669"/>
    <property type="project" value="TreeGrafter"/>
</dbReference>